<evidence type="ECO:0000313" key="3">
    <source>
        <dbReference type="Proteomes" id="UP000001695"/>
    </source>
</evidence>
<evidence type="ECO:0000256" key="1">
    <source>
        <dbReference type="SAM" id="MobiDB-lite"/>
    </source>
</evidence>
<keyword evidence="3" id="KW-1185">Reference proteome</keyword>
<dbReference type="HOGENOM" id="CLU_1329786_0_0_5"/>
<gene>
    <name evidence="2" type="ordered locus">Bind_3030</name>
</gene>
<organism evidence="2 3">
    <name type="scientific">Beijerinckia indica subsp. indica (strain ATCC 9039 / DSM 1715 / NCIMB 8712)</name>
    <dbReference type="NCBI Taxonomy" id="395963"/>
    <lineage>
        <taxon>Bacteria</taxon>
        <taxon>Pseudomonadati</taxon>
        <taxon>Pseudomonadota</taxon>
        <taxon>Alphaproteobacteria</taxon>
        <taxon>Hyphomicrobiales</taxon>
        <taxon>Beijerinckiaceae</taxon>
        <taxon>Beijerinckia</taxon>
    </lineage>
</organism>
<proteinExistence type="predicted"/>
<evidence type="ECO:0000313" key="2">
    <source>
        <dbReference type="EMBL" id="ACB96592.1"/>
    </source>
</evidence>
<accession>B2IBG6</accession>
<dbReference type="STRING" id="395963.Bind_3030"/>
<dbReference type="EMBL" id="CP001016">
    <property type="protein sequence ID" value="ACB96592.1"/>
    <property type="molecule type" value="Genomic_DNA"/>
</dbReference>
<reference evidence="3" key="1">
    <citation type="submission" date="2008-03" db="EMBL/GenBank/DDBJ databases">
        <title>Complete sequence of chromosome of Beijerinckia indica subsp. indica ATCC 9039.</title>
        <authorList>
            <consortium name="US DOE Joint Genome Institute"/>
            <person name="Copeland A."/>
            <person name="Lucas S."/>
            <person name="Lapidus A."/>
            <person name="Glavina del Rio T."/>
            <person name="Dalin E."/>
            <person name="Tice H."/>
            <person name="Bruce D."/>
            <person name="Goodwin L."/>
            <person name="Pitluck S."/>
            <person name="LaButti K."/>
            <person name="Schmutz J."/>
            <person name="Larimer F."/>
            <person name="Land M."/>
            <person name="Hauser L."/>
            <person name="Kyrpides N."/>
            <person name="Mikhailova N."/>
            <person name="Dunfield P.F."/>
            <person name="Dedysh S.N."/>
            <person name="Liesack W."/>
            <person name="Saw J.H."/>
            <person name="Alam M."/>
            <person name="Chen Y."/>
            <person name="Murrell J.C."/>
            <person name="Richardson P."/>
        </authorList>
    </citation>
    <scope>NUCLEOTIDE SEQUENCE [LARGE SCALE GENOMIC DNA]</scope>
    <source>
        <strain evidence="3">ATCC 9039 / DSM 1715 / NCIMB 8712</strain>
    </source>
</reference>
<protein>
    <submittedName>
        <fullName evidence="2">Uncharacterized protein</fullName>
    </submittedName>
</protein>
<name>B2IBG6_BEII9</name>
<dbReference type="KEGG" id="bid:Bind_3030"/>
<dbReference type="AlphaFoldDB" id="B2IBG6"/>
<reference evidence="2 3" key="2">
    <citation type="journal article" date="2010" name="J. Bacteriol.">
        <title>Complete genome sequence of Beijerinckia indica subsp. indica.</title>
        <authorList>
            <person name="Tamas I."/>
            <person name="Dedysh S.N."/>
            <person name="Liesack W."/>
            <person name="Stott M.B."/>
            <person name="Alam M."/>
            <person name="Murrell J.C."/>
            <person name="Dunfield P.F."/>
        </authorList>
    </citation>
    <scope>NUCLEOTIDE SEQUENCE [LARGE SCALE GENOMIC DNA]</scope>
    <source>
        <strain evidence="3">ATCC 9039 / DSM 1715 / NCIMB 8712</strain>
    </source>
</reference>
<sequence length="206" mass="22860">MPYLSINASNPKAVPTFGFDAPDAQNLGRTAGEKSGKSGRKRTCENRDSLSRPGIRARLSKGSRGLVSCATSCKALRHVSSIPALSNLFPSGSDCKRRGNPTMAIGLISCRFFPRGIYLCKRLMDRSSSVYGRLTIPEPCLITARDHCRFVTLRQAPWLDSSRQIERFRSIFLHFSGFSWSQSQGLAKNLLIFRKSIVFYCLCSGL</sequence>
<feature type="compositionally biased region" description="Basic and acidic residues" evidence="1">
    <location>
        <begin position="31"/>
        <end position="50"/>
    </location>
</feature>
<feature type="region of interest" description="Disordered" evidence="1">
    <location>
        <begin position="15"/>
        <end position="50"/>
    </location>
</feature>
<dbReference type="Proteomes" id="UP000001695">
    <property type="component" value="Chromosome"/>
</dbReference>